<dbReference type="SUPFAM" id="SSF53955">
    <property type="entry name" value="Lysozyme-like"/>
    <property type="match status" value="1"/>
</dbReference>
<dbReference type="PANTHER" id="PTHR37423:SF2">
    <property type="entry name" value="MEMBRANE-BOUND LYTIC MUREIN TRANSGLYCOSYLASE C"/>
    <property type="match status" value="1"/>
</dbReference>
<accession>A0A937UQM4</accession>
<evidence type="ECO:0000259" key="1">
    <source>
        <dbReference type="Pfam" id="PF01464"/>
    </source>
</evidence>
<comment type="caution">
    <text evidence="2">The sequence shown here is derived from an EMBL/GenBank/DDBJ whole genome shotgun (WGS) entry which is preliminary data.</text>
</comment>
<dbReference type="AlphaFoldDB" id="A0A937UQM4"/>
<dbReference type="PROSITE" id="PS51257">
    <property type="entry name" value="PROKAR_LIPOPROTEIN"/>
    <property type="match status" value="1"/>
</dbReference>
<dbReference type="Pfam" id="PF01464">
    <property type="entry name" value="SLT"/>
    <property type="match status" value="1"/>
</dbReference>
<evidence type="ECO:0000313" key="2">
    <source>
        <dbReference type="EMBL" id="MBL7628410.1"/>
    </source>
</evidence>
<dbReference type="InterPro" id="IPR008258">
    <property type="entry name" value="Transglycosylase_SLT_dom_1"/>
</dbReference>
<organism evidence="2 3">
    <name type="scientific">Frankia nepalensis</name>
    <dbReference type="NCBI Taxonomy" id="1836974"/>
    <lineage>
        <taxon>Bacteria</taxon>
        <taxon>Bacillati</taxon>
        <taxon>Actinomycetota</taxon>
        <taxon>Actinomycetes</taxon>
        <taxon>Frankiales</taxon>
        <taxon>Frankiaceae</taxon>
        <taxon>Frankia</taxon>
    </lineage>
</organism>
<dbReference type="EMBL" id="JAEACQ010000186">
    <property type="protein sequence ID" value="MBL7628410.1"/>
    <property type="molecule type" value="Genomic_DNA"/>
</dbReference>
<dbReference type="Gene3D" id="1.10.530.10">
    <property type="match status" value="1"/>
</dbReference>
<protein>
    <submittedName>
        <fullName evidence="2">Lytic transglycosylase domain-containing protein</fullName>
    </submittedName>
</protein>
<feature type="domain" description="Transglycosylase SLT" evidence="1">
    <location>
        <begin position="47"/>
        <end position="164"/>
    </location>
</feature>
<reference evidence="2" key="1">
    <citation type="submission" date="2020-12" db="EMBL/GenBank/DDBJ databases">
        <title>Genomic characterization of non-nitrogen-fixing Frankia strains.</title>
        <authorList>
            <person name="Carlos-Shanley C."/>
            <person name="Guerra T."/>
            <person name="Hahn D."/>
        </authorList>
    </citation>
    <scope>NUCLEOTIDE SEQUENCE</scope>
    <source>
        <strain evidence="2">CN6</strain>
    </source>
</reference>
<sequence length="181" mass="18903">MSRQRSPRAPVLVAGLVCALAFVLGGCSQVLPLQPVSEIPADLVPVFQEAASAYGLLTPAQLAAQARVESRFDSSAVSRAGAVGMMQFLPSTWAEFGIDGDGDGVADPLNPLDAIPSAAHYEQHLAGLVSDLPGDRVSLILAAYNAGPNAVRAAGGIPDYAETKAYIAKIHSWAETYEEEI</sequence>
<dbReference type="InterPro" id="IPR023346">
    <property type="entry name" value="Lysozyme-like_dom_sf"/>
</dbReference>
<dbReference type="PANTHER" id="PTHR37423">
    <property type="entry name" value="SOLUBLE LYTIC MUREIN TRANSGLYCOSYLASE-RELATED"/>
    <property type="match status" value="1"/>
</dbReference>
<keyword evidence="3" id="KW-1185">Reference proteome</keyword>
<evidence type="ECO:0000313" key="3">
    <source>
        <dbReference type="Proteomes" id="UP000604475"/>
    </source>
</evidence>
<dbReference type="Proteomes" id="UP000604475">
    <property type="component" value="Unassembled WGS sequence"/>
</dbReference>
<name>A0A937UQM4_9ACTN</name>
<dbReference type="CDD" id="cd13399">
    <property type="entry name" value="Slt35-like"/>
    <property type="match status" value="1"/>
</dbReference>
<gene>
    <name evidence="2" type="ORF">I7412_14860</name>
</gene>
<dbReference type="RefSeq" id="WP_203004829.1">
    <property type="nucleotide sequence ID" value="NZ_JADWYU010000134.1"/>
</dbReference>
<proteinExistence type="predicted"/>